<dbReference type="Proteomes" id="UP000762676">
    <property type="component" value="Unassembled WGS sequence"/>
</dbReference>
<dbReference type="AlphaFoldDB" id="A0AAV4F990"/>
<dbReference type="GO" id="GO:0003676">
    <property type="term" value="F:nucleic acid binding"/>
    <property type="evidence" value="ECO:0007669"/>
    <property type="project" value="InterPro"/>
</dbReference>
<name>A0AAV4F990_9GAST</name>
<protein>
    <submittedName>
        <fullName evidence="1">Gag-pol polyprotein</fullName>
    </submittedName>
</protein>
<keyword evidence="2" id="KW-1185">Reference proteome</keyword>
<proteinExistence type="predicted"/>
<dbReference type="SUPFAM" id="SSF53098">
    <property type="entry name" value="Ribonuclease H-like"/>
    <property type="match status" value="1"/>
</dbReference>
<sequence length="129" mass="15018">MDQLRGDCINFDRLAKHQERLPPSDRFRGLHVDMVGPLSLSQGLTYLFTIIDWYTSWPKASTCATVLLRRWVARFGVPEDITSDRGRQFTFHCGPKLTIFSALKPTPPRRTTRRHTEWLNVSIDNSRHH</sequence>
<comment type="caution">
    <text evidence="1">The sequence shown here is derived from an EMBL/GenBank/DDBJ whole genome shotgun (WGS) entry which is preliminary data.</text>
</comment>
<dbReference type="InterPro" id="IPR012337">
    <property type="entry name" value="RNaseH-like_sf"/>
</dbReference>
<evidence type="ECO:0000313" key="1">
    <source>
        <dbReference type="EMBL" id="GFR69534.1"/>
    </source>
</evidence>
<dbReference type="Gene3D" id="3.30.420.10">
    <property type="entry name" value="Ribonuclease H-like superfamily/Ribonuclease H"/>
    <property type="match status" value="1"/>
</dbReference>
<reference evidence="1 2" key="1">
    <citation type="journal article" date="2021" name="Elife">
        <title>Chloroplast acquisition without the gene transfer in kleptoplastic sea slugs, Plakobranchus ocellatus.</title>
        <authorList>
            <person name="Maeda T."/>
            <person name="Takahashi S."/>
            <person name="Yoshida T."/>
            <person name="Shimamura S."/>
            <person name="Takaki Y."/>
            <person name="Nagai Y."/>
            <person name="Toyoda A."/>
            <person name="Suzuki Y."/>
            <person name="Arimoto A."/>
            <person name="Ishii H."/>
            <person name="Satoh N."/>
            <person name="Nishiyama T."/>
            <person name="Hasebe M."/>
            <person name="Maruyama T."/>
            <person name="Minagawa J."/>
            <person name="Obokata J."/>
            <person name="Shigenobu S."/>
        </authorList>
    </citation>
    <scope>NUCLEOTIDE SEQUENCE [LARGE SCALE GENOMIC DNA]</scope>
</reference>
<accession>A0AAV4F990</accession>
<organism evidence="1 2">
    <name type="scientific">Elysia marginata</name>
    <dbReference type="NCBI Taxonomy" id="1093978"/>
    <lineage>
        <taxon>Eukaryota</taxon>
        <taxon>Metazoa</taxon>
        <taxon>Spiralia</taxon>
        <taxon>Lophotrochozoa</taxon>
        <taxon>Mollusca</taxon>
        <taxon>Gastropoda</taxon>
        <taxon>Heterobranchia</taxon>
        <taxon>Euthyneura</taxon>
        <taxon>Panpulmonata</taxon>
        <taxon>Sacoglossa</taxon>
        <taxon>Placobranchoidea</taxon>
        <taxon>Plakobranchidae</taxon>
        <taxon>Elysia</taxon>
    </lineage>
</organism>
<evidence type="ECO:0000313" key="2">
    <source>
        <dbReference type="Proteomes" id="UP000762676"/>
    </source>
</evidence>
<gene>
    <name evidence="1" type="ORF">ElyMa_000303600</name>
</gene>
<dbReference type="EMBL" id="BMAT01000616">
    <property type="protein sequence ID" value="GFR69534.1"/>
    <property type="molecule type" value="Genomic_DNA"/>
</dbReference>
<dbReference type="InterPro" id="IPR036397">
    <property type="entry name" value="RNaseH_sf"/>
</dbReference>